<dbReference type="InterPro" id="IPR011761">
    <property type="entry name" value="ATP-grasp"/>
</dbReference>
<dbReference type="AlphaFoldDB" id="A0A1H3NKY7"/>
<keyword evidence="1" id="KW-0436">Ligase</keyword>
<dbReference type="GO" id="GO:0046872">
    <property type="term" value="F:metal ion binding"/>
    <property type="evidence" value="ECO:0007669"/>
    <property type="project" value="InterPro"/>
</dbReference>
<name>A0A1H3NKY7_9PSEU</name>
<dbReference type="GO" id="GO:0016874">
    <property type="term" value="F:ligase activity"/>
    <property type="evidence" value="ECO:0007669"/>
    <property type="project" value="UniProtKB-KW"/>
</dbReference>
<evidence type="ECO:0000256" key="4">
    <source>
        <dbReference type="PROSITE-ProRule" id="PRU00409"/>
    </source>
</evidence>
<dbReference type="GO" id="GO:0005524">
    <property type="term" value="F:ATP binding"/>
    <property type="evidence" value="ECO:0007669"/>
    <property type="project" value="UniProtKB-UniRule"/>
</dbReference>
<dbReference type="EMBL" id="FNON01000007">
    <property type="protein sequence ID" value="SDY89542.1"/>
    <property type="molecule type" value="Genomic_DNA"/>
</dbReference>
<dbReference type="Gene3D" id="3.30.470.20">
    <property type="entry name" value="ATP-grasp fold, B domain"/>
    <property type="match status" value="1"/>
</dbReference>
<dbReference type="PANTHER" id="PTHR43585">
    <property type="entry name" value="FUMIPYRROLE BIOSYNTHESIS PROTEIN C"/>
    <property type="match status" value="1"/>
</dbReference>
<keyword evidence="2 4" id="KW-0547">Nucleotide-binding</keyword>
<dbReference type="Gene3D" id="3.30.1490.20">
    <property type="entry name" value="ATP-grasp fold, A domain"/>
    <property type="match status" value="1"/>
</dbReference>
<reference evidence="6 7" key="1">
    <citation type="submission" date="2016-10" db="EMBL/GenBank/DDBJ databases">
        <authorList>
            <person name="de Groot N.N."/>
        </authorList>
    </citation>
    <scope>NUCLEOTIDE SEQUENCE [LARGE SCALE GENOMIC DNA]</scope>
    <source>
        <strain evidence="6 7">CPCC 202699</strain>
    </source>
</reference>
<evidence type="ECO:0000256" key="3">
    <source>
        <dbReference type="ARBA" id="ARBA00022840"/>
    </source>
</evidence>
<dbReference type="PROSITE" id="PS50975">
    <property type="entry name" value="ATP_GRASP"/>
    <property type="match status" value="1"/>
</dbReference>
<keyword evidence="3 4" id="KW-0067">ATP-binding</keyword>
<dbReference type="Pfam" id="PF13535">
    <property type="entry name" value="ATP-grasp_4"/>
    <property type="match status" value="1"/>
</dbReference>
<evidence type="ECO:0000313" key="6">
    <source>
        <dbReference type="EMBL" id="SDY89542.1"/>
    </source>
</evidence>
<protein>
    <submittedName>
        <fullName evidence="6">ATP-grasp domain-containing protein</fullName>
    </submittedName>
</protein>
<dbReference type="SUPFAM" id="SSF56059">
    <property type="entry name" value="Glutathione synthetase ATP-binding domain-like"/>
    <property type="match status" value="1"/>
</dbReference>
<dbReference type="OrthoDB" id="24041at2"/>
<keyword evidence="7" id="KW-1185">Reference proteome</keyword>
<dbReference type="Proteomes" id="UP000199515">
    <property type="component" value="Unassembled WGS sequence"/>
</dbReference>
<dbReference type="STRING" id="589385.SAMN05421504_107352"/>
<evidence type="ECO:0000313" key="7">
    <source>
        <dbReference type="Proteomes" id="UP000199515"/>
    </source>
</evidence>
<proteinExistence type="predicted"/>
<evidence type="ECO:0000256" key="2">
    <source>
        <dbReference type="ARBA" id="ARBA00022741"/>
    </source>
</evidence>
<feature type="domain" description="ATP-grasp" evidence="5">
    <location>
        <begin position="125"/>
        <end position="318"/>
    </location>
</feature>
<gene>
    <name evidence="6" type="ORF">SAMN05421504_107352</name>
</gene>
<sequence>MEAFILTGTFGVVCRNSLYLTELAKRGLKILLITQARWRDEAFARVAEPGHPASMIHEIGFIDGGVSEEGSYNAGVVALGQAWREKYEIAGVLAVGETLVEPTGILADALGMPSPGLRATRVCRSKYLQRFYLPEFSPLSIVLPAGERDTLHPEDVRFPAVVKPASRHSSSGVEMVDDWDELHQQLQTYPEHETVLVEAKVVGQEFSVESLVQHGKAIFTSVTRKETTDSHARTFVELSHSVPSDRLDVQDALLDANQKMLDKLGFENGIAHAEWRVDAEGNPFLMEVAARTPGDGIMVLYGLATGAAAEPEITKIALGEDASYPAPARHARQIYLEHELGTLADVVLDWDGIEPHWLGEDGLWPEIKPGAQDDPPTLRALLVLKGKGTTLTELSASEDRAVTFLIDAPTVKELDELENRVREAITIKVEK</sequence>
<dbReference type="PANTHER" id="PTHR43585:SF2">
    <property type="entry name" value="ATP-GRASP ENZYME FSQD"/>
    <property type="match status" value="1"/>
</dbReference>
<evidence type="ECO:0000256" key="1">
    <source>
        <dbReference type="ARBA" id="ARBA00022598"/>
    </source>
</evidence>
<organism evidence="6 7">
    <name type="scientific">Amycolatopsis xylanica</name>
    <dbReference type="NCBI Taxonomy" id="589385"/>
    <lineage>
        <taxon>Bacteria</taxon>
        <taxon>Bacillati</taxon>
        <taxon>Actinomycetota</taxon>
        <taxon>Actinomycetes</taxon>
        <taxon>Pseudonocardiales</taxon>
        <taxon>Pseudonocardiaceae</taxon>
        <taxon>Amycolatopsis</taxon>
    </lineage>
</organism>
<dbReference type="InterPro" id="IPR013815">
    <property type="entry name" value="ATP_grasp_subdomain_1"/>
</dbReference>
<dbReference type="InterPro" id="IPR052032">
    <property type="entry name" value="ATP-dep_AA_Ligase"/>
</dbReference>
<dbReference type="RefSeq" id="WP_091294844.1">
    <property type="nucleotide sequence ID" value="NZ_FNON01000007.1"/>
</dbReference>
<accession>A0A1H3NKY7</accession>
<evidence type="ECO:0000259" key="5">
    <source>
        <dbReference type="PROSITE" id="PS50975"/>
    </source>
</evidence>